<proteinExistence type="predicted"/>
<name>A0ACB7Y4D9_9ERIC</name>
<gene>
    <name evidence="1" type="ORF">Vadar_031406</name>
</gene>
<evidence type="ECO:0000313" key="2">
    <source>
        <dbReference type="Proteomes" id="UP000828048"/>
    </source>
</evidence>
<reference evidence="1 2" key="1">
    <citation type="journal article" date="2021" name="Hortic Res">
        <title>High-quality reference genome and annotation aids understanding of berry development for evergreen blueberry (Vaccinium darrowii).</title>
        <authorList>
            <person name="Yu J."/>
            <person name="Hulse-Kemp A.M."/>
            <person name="Babiker E."/>
            <person name="Staton M."/>
        </authorList>
    </citation>
    <scope>NUCLEOTIDE SEQUENCE [LARGE SCALE GENOMIC DNA]</scope>
    <source>
        <strain evidence="2">cv. NJ 8807/NJ 8810</strain>
        <tissue evidence="1">Young leaf</tissue>
    </source>
</reference>
<accession>A0ACB7Y4D9</accession>
<evidence type="ECO:0000313" key="1">
    <source>
        <dbReference type="EMBL" id="KAH7847895.1"/>
    </source>
</evidence>
<dbReference type="EMBL" id="CM037155">
    <property type="protein sequence ID" value="KAH7847895.1"/>
    <property type="molecule type" value="Genomic_DNA"/>
</dbReference>
<protein>
    <submittedName>
        <fullName evidence="1">Uncharacterized protein</fullName>
    </submittedName>
</protein>
<keyword evidence="2" id="KW-1185">Reference proteome</keyword>
<organism evidence="1 2">
    <name type="scientific">Vaccinium darrowii</name>
    <dbReference type="NCBI Taxonomy" id="229202"/>
    <lineage>
        <taxon>Eukaryota</taxon>
        <taxon>Viridiplantae</taxon>
        <taxon>Streptophyta</taxon>
        <taxon>Embryophyta</taxon>
        <taxon>Tracheophyta</taxon>
        <taxon>Spermatophyta</taxon>
        <taxon>Magnoliopsida</taxon>
        <taxon>eudicotyledons</taxon>
        <taxon>Gunneridae</taxon>
        <taxon>Pentapetalae</taxon>
        <taxon>asterids</taxon>
        <taxon>Ericales</taxon>
        <taxon>Ericaceae</taxon>
        <taxon>Vaccinioideae</taxon>
        <taxon>Vaccinieae</taxon>
        <taxon>Vaccinium</taxon>
    </lineage>
</organism>
<sequence>MPKSNHSHSSPLPMCFHPPTTTNHHSMTAAPPGPPPTSTSPNLTTSLYHTHLGLFALTWSRTPLGRSLHLHLLLNDNHPCTLSPPSSLSSSSPSFQLHIKPFIFWNKQGSKKLKNINTTTTTKTTIQVFWDLSRAKFGSRPEPQSGFYIAVVVNGEMTLLAGDSPAEAYSKTKARDPKKSQLMVLRREHVYGNKLYTTKADFGGKNREISIDFCRAGDDSRLCFSVDNKRVLKIKHLKWKFRGNERIEVDGVHVNVSWDVYNWLFEDDENGFALFMFRFEKSSGFDHEERENHQFWSQQSSCGFGFEKKKMKKSLLRGTRSSSSSSSLSSASSGCSSVMEWESVEENELKDPSGFSLLVYAWKR</sequence>
<dbReference type="Proteomes" id="UP000828048">
    <property type="component" value="Chromosome 5"/>
</dbReference>
<comment type="caution">
    <text evidence="1">The sequence shown here is derived from an EMBL/GenBank/DDBJ whole genome shotgun (WGS) entry which is preliminary data.</text>
</comment>